<sequence length="113" mass="13318">MRRRLRKSTYGFFETEQWNFPAFALPKSRFLSTEHHTKTRLNKVTPICKIRISRRKNRGSPAEDKRDRYRKESNSMHSGAHVAVRDDSDHSVSNELIVIAFTFPSILIERFPL</sequence>
<dbReference type="Proteomes" id="UP000685013">
    <property type="component" value="Chromosome 18"/>
</dbReference>
<name>A0AAV6M2F2_9ROSI</name>
<feature type="non-terminal residue" evidence="2">
    <location>
        <position position="1"/>
    </location>
</feature>
<accession>A0AAV6M2F2</accession>
<evidence type="ECO:0000313" key="2">
    <source>
        <dbReference type="EMBL" id="KAG6573654.1"/>
    </source>
</evidence>
<protein>
    <submittedName>
        <fullName evidence="2">Uncharacterized protein</fullName>
    </submittedName>
</protein>
<feature type="compositionally biased region" description="Basic and acidic residues" evidence="1">
    <location>
        <begin position="61"/>
        <end position="74"/>
    </location>
</feature>
<organism evidence="2 3">
    <name type="scientific">Cucurbita argyrosperma subsp. sororia</name>
    <dbReference type="NCBI Taxonomy" id="37648"/>
    <lineage>
        <taxon>Eukaryota</taxon>
        <taxon>Viridiplantae</taxon>
        <taxon>Streptophyta</taxon>
        <taxon>Embryophyta</taxon>
        <taxon>Tracheophyta</taxon>
        <taxon>Spermatophyta</taxon>
        <taxon>Magnoliopsida</taxon>
        <taxon>eudicotyledons</taxon>
        <taxon>Gunneridae</taxon>
        <taxon>Pentapetalae</taxon>
        <taxon>rosids</taxon>
        <taxon>fabids</taxon>
        <taxon>Cucurbitales</taxon>
        <taxon>Cucurbitaceae</taxon>
        <taxon>Cucurbiteae</taxon>
        <taxon>Cucurbita</taxon>
    </lineage>
</organism>
<keyword evidence="3" id="KW-1185">Reference proteome</keyword>
<dbReference type="AlphaFoldDB" id="A0AAV6M2F2"/>
<dbReference type="EMBL" id="JAGKQH010000018">
    <property type="protein sequence ID" value="KAG6573654.1"/>
    <property type="molecule type" value="Genomic_DNA"/>
</dbReference>
<gene>
    <name evidence="2" type="ORF">SDJN03_27541</name>
</gene>
<feature type="region of interest" description="Disordered" evidence="1">
    <location>
        <begin position="52"/>
        <end position="86"/>
    </location>
</feature>
<evidence type="ECO:0000256" key="1">
    <source>
        <dbReference type="SAM" id="MobiDB-lite"/>
    </source>
</evidence>
<comment type="caution">
    <text evidence="2">The sequence shown here is derived from an EMBL/GenBank/DDBJ whole genome shotgun (WGS) entry which is preliminary data.</text>
</comment>
<proteinExistence type="predicted"/>
<reference evidence="2 3" key="1">
    <citation type="journal article" date="2021" name="Hortic Res">
        <title>The domestication of Cucurbita argyrosperma as revealed by the genome of its wild relative.</title>
        <authorList>
            <person name="Barrera-Redondo J."/>
            <person name="Sanchez-de la Vega G."/>
            <person name="Aguirre-Liguori J.A."/>
            <person name="Castellanos-Morales G."/>
            <person name="Gutierrez-Guerrero Y.T."/>
            <person name="Aguirre-Dugua X."/>
            <person name="Aguirre-Planter E."/>
            <person name="Tenaillon M.I."/>
            <person name="Lira-Saade R."/>
            <person name="Eguiarte L.E."/>
        </authorList>
    </citation>
    <scope>NUCLEOTIDE SEQUENCE [LARGE SCALE GENOMIC DNA]</scope>
    <source>
        <strain evidence="2">JBR-2021</strain>
    </source>
</reference>
<evidence type="ECO:0000313" key="3">
    <source>
        <dbReference type="Proteomes" id="UP000685013"/>
    </source>
</evidence>